<keyword evidence="2" id="KW-0378">Hydrolase</keyword>
<evidence type="ECO:0000259" key="1">
    <source>
        <dbReference type="PROSITE" id="PS51704"/>
    </source>
</evidence>
<gene>
    <name evidence="2" type="primary">ugpQ</name>
    <name evidence="2" type="ORF">A6302_02663</name>
</gene>
<dbReference type="RefSeq" id="WP_069307210.1">
    <property type="nucleotide sequence ID" value="NZ_MCRJ01000065.1"/>
</dbReference>
<evidence type="ECO:0000313" key="3">
    <source>
        <dbReference type="Proteomes" id="UP000094622"/>
    </source>
</evidence>
<keyword evidence="3" id="KW-1185">Reference proteome</keyword>
<dbReference type="InterPro" id="IPR017946">
    <property type="entry name" value="PLC-like_Pdiesterase_TIM-brl"/>
</dbReference>
<proteinExistence type="predicted"/>
<comment type="caution">
    <text evidence="2">The sequence shown here is derived from an EMBL/GenBank/DDBJ whole genome shotgun (WGS) entry which is preliminary data.</text>
</comment>
<name>A0A1E3H122_9HYPH</name>
<dbReference type="PANTHER" id="PTHR46211:SF1">
    <property type="entry name" value="GLYCEROPHOSPHODIESTER PHOSPHODIESTERASE, CYTOPLASMIC"/>
    <property type="match status" value="1"/>
</dbReference>
<dbReference type="AlphaFoldDB" id="A0A1E3H122"/>
<dbReference type="PANTHER" id="PTHR46211">
    <property type="entry name" value="GLYCEROPHOSPHORYL DIESTER PHOSPHODIESTERASE"/>
    <property type="match status" value="1"/>
</dbReference>
<dbReference type="GO" id="GO:0008889">
    <property type="term" value="F:glycerophosphodiester phosphodiesterase activity"/>
    <property type="evidence" value="ECO:0007669"/>
    <property type="project" value="UniProtKB-EC"/>
</dbReference>
<dbReference type="EC" id="3.1.4.46" evidence="2"/>
<sequence>MGRADWLASRPVAHRGYHDAAAGRIENTTSAVAAAVERGFGVEIDIHLSSDGEAFVFHDLSLDRLTEGRGAVATLTMAELRAVPFRQTRDRIPTLGDVLDIVGGRVPVFIEIKSFGGNEPWPLVARAADILKSYAGPAAMMSFDPGAVSAMADLAPDVARGIIADDCRDDEEWAGFSRTTRFYLRNMLHFPKTRPDFVNYWIKALPAPAPNLLRTFGVPLLTWTVRTPDDRARAARWADQIVFEGFDPETSPSPARDVAAGT</sequence>
<dbReference type="InterPro" id="IPR030395">
    <property type="entry name" value="GP_PDE_dom"/>
</dbReference>
<dbReference type="PATRIC" id="fig|1439726.3.peg.2807"/>
<reference evidence="2 3" key="1">
    <citation type="submission" date="2016-07" db="EMBL/GenBank/DDBJ databases">
        <title>Draft Genome Sequence of Methylobrevis pamukkalensis PK2.</title>
        <authorList>
            <person name="Vasilenko O.V."/>
            <person name="Doronina N.V."/>
            <person name="Shmareva M.N."/>
            <person name="Tarlachkov S.V."/>
            <person name="Mustakhimov I."/>
            <person name="Trotsenko Y.A."/>
        </authorList>
    </citation>
    <scope>NUCLEOTIDE SEQUENCE [LARGE SCALE GENOMIC DNA]</scope>
    <source>
        <strain evidence="2 3">PK2</strain>
    </source>
</reference>
<dbReference type="Gene3D" id="3.20.20.190">
    <property type="entry name" value="Phosphatidylinositol (PI) phosphodiesterase"/>
    <property type="match status" value="1"/>
</dbReference>
<protein>
    <submittedName>
        <fullName evidence="2">Glycerophosphoryl diester phosphodiesterase</fullName>
        <ecNumber evidence="2">3.1.4.46</ecNumber>
    </submittedName>
</protein>
<evidence type="ECO:0000313" key="2">
    <source>
        <dbReference type="EMBL" id="ODN70007.1"/>
    </source>
</evidence>
<dbReference type="OrthoDB" id="384721at2"/>
<dbReference type="PROSITE" id="PS51704">
    <property type="entry name" value="GP_PDE"/>
    <property type="match status" value="1"/>
</dbReference>
<dbReference type="SUPFAM" id="SSF51695">
    <property type="entry name" value="PLC-like phosphodiesterases"/>
    <property type="match status" value="1"/>
</dbReference>
<dbReference type="EMBL" id="MCRJ01000065">
    <property type="protein sequence ID" value="ODN70007.1"/>
    <property type="molecule type" value="Genomic_DNA"/>
</dbReference>
<dbReference type="GO" id="GO:0006629">
    <property type="term" value="P:lipid metabolic process"/>
    <property type="evidence" value="ECO:0007669"/>
    <property type="project" value="InterPro"/>
</dbReference>
<accession>A0A1E3H122</accession>
<dbReference type="Proteomes" id="UP000094622">
    <property type="component" value="Unassembled WGS sequence"/>
</dbReference>
<feature type="domain" description="GP-PDE" evidence="1">
    <location>
        <begin position="9"/>
        <end position="254"/>
    </location>
</feature>
<dbReference type="Pfam" id="PF03009">
    <property type="entry name" value="GDPD"/>
    <property type="match status" value="1"/>
</dbReference>
<organism evidence="2 3">
    <name type="scientific">Methylobrevis pamukkalensis</name>
    <dbReference type="NCBI Taxonomy" id="1439726"/>
    <lineage>
        <taxon>Bacteria</taxon>
        <taxon>Pseudomonadati</taxon>
        <taxon>Pseudomonadota</taxon>
        <taxon>Alphaproteobacteria</taxon>
        <taxon>Hyphomicrobiales</taxon>
        <taxon>Pleomorphomonadaceae</taxon>
        <taxon>Methylobrevis</taxon>
    </lineage>
</organism>